<dbReference type="PANTHER" id="PTHR43649:SF12">
    <property type="entry name" value="DIACETYLCHITOBIOSE BINDING PROTEIN DASA"/>
    <property type="match status" value="1"/>
</dbReference>
<dbReference type="Gene3D" id="3.40.190.10">
    <property type="entry name" value="Periplasmic binding protein-like II"/>
    <property type="match status" value="2"/>
</dbReference>
<comment type="subcellular location">
    <subcellularLocation>
        <location evidence="1">Periplasm</location>
    </subcellularLocation>
</comment>
<reference evidence="5" key="1">
    <citation type="submission" date="2017-08" db="EMBL/GenBank/DDBJ databases">
        <authorList>
            <person name="Varghese N."/>
            <person name="Submissions S."/>
        </authorList>
    </citation>
    <scope>NUCLEOTIDE SEQUENCE [LARGE SCALE GENOMIC DNA]</scope>
    <source>
        <strain evidence="5">JA276</strain>
    </source>
</reference>
<feature type="signal peptide" evidence="3">
    <location>
        <begin position="1"/>
        <end position="40"/>
    </location>
</feature>
<dbReference type="CDD" id="cd13585">
    <property type="entry name" value="PBP2_TMBP_like"/>
    <property type="match status" value="1"/>
</dbReference>
<dbReference type="GO" id="GO:0042597">
    <property type="term" value="C:periplasmic space"/>
    <property type="evidence" value="ECO:0007669"/>
    <property type="project" value="UniProtKB-SubCell"/>
</dbReference>
<evidence type="ECO:0000313" key="5">
    <source>
        <dbReference type="Proteomes" id="UP000219111"/>
    </source>
</evidence>
<comment type="similarity">
    <text evidence="2">Belongs to the bacterial solute-binding protein 1 family.</text>
</comment>
<evidence type="ECO:0000256" key="3">
    <source>
        <dbReference type="SAM" id="SignalP"/>
    </source>
</evidence>
<gene>
    <name evidence="4" type="ORF">SAMN05877831_102177</name>
</gene>
<dbReference type="InterPro" id="IPR006059">
    <property type="entry name" value="SBP"/>
</dbReference>
<dbReference type="AlphaFoldDB" id="A0A285S304"/>
<dbReference type="OrthoDB" id="9804061at2"/>
<protein>
    <submittedName>
        <fullName evidence="4">Sorbitol-binding protein /mannitol-binding protein</fullName>
    </submittedName>
</protein>
<dbReference type="Proteomes" id="UP000219111">
    <property type="component" value="Unassembled WGS sequence"/>
</dbReference>
<dbReference type="PANTHER" id="PTHR43649">
    <property type="entry name" value="ARABINOSE-BINDING PROTEIN-RELATED"/>
    <property type="match status" value="1"/>
</dbReference>
<dbReference type="Pfam" id="PF01547">
    <property type="entry name" value="SBP_bac_1"/>
    <property type="match status" value="1"/>
</dbReference>
<dbReference type="InterPro" id="IPR050490">
    <property type="entry name" value="Bact_solute-bd_prot1"/>
</dbReference>
<keyword evidence="3" id="KW-0732">Signal</keyword>
<dbReference type="EMBL" id="OBMT01000002">
    <property type="protein sequence ID" value="SOB99469.1"/>
    <property type="molecule type" value="Genomic_DNA"/>
</dbReference>
<evidence type="ECO:0000256" key="2">
    <source>
        <dbReference type="ARBA" id="ARBA00008520"/>
    </source>
</evidence>
<proteinExistence type="inferred from homology"/>
<keyword evidence="5" id="KW-1185">Reference proteome</keyword>
<name>A0A285S304_9RHOB</name>
<organism evidence="4 5">
    <name type="scientific">Rhodobacter maris</name>
    <dbReference type="NCBI Taxonomy" id="446682"/>
    <lineage>
        <taxon>Bacteria</taxon>
        <taxon>Pseudomonadati</taxon>
        <taxon>Pseudomonadota</taxon>
        <taxon>Alphaproteobacteria</taxon>
        <taxon>Rhodobacterales</taxon>
        <taxon>Rhodobacter group</taxon>
        <taxon>Rhodobacter</taxon>
    </lineage>
</organism>
<feature type="chain" id="PRO_5012222323" evidence="3">
    <location>
        <begin position="41"/>
        <end position="459"/>
    </location>
</feature>
<dbReference type="SUPFAM" id="SSF53850">
    <property type="entry name" value="Periplasmic binding protein-like II"/>
    <property type="match status" value="1"/>
</dbReference>
<accession>A0A285S304</accession>
<sequence>MTTTIRPRSSRQGRCLCTRRPGVVALRTVTLGALTCLALASAPRAETTITVATVNNGDMIRMQHMIGDFQARHPDIRVDWVVLEENLLRQRVTTDIATHGGQFDVMTIGTYEVPIWGRQGWLLPLEFDAAYDVDDLLPPIRDGLTVEGQLYAAPFYGESAITLYRRDLLAAAGITLPDAPDWDAIRAAAAAITDRTAGIYGLCLRGKPGWGENVALLTAMANSYGARWFDMGWHPQFDTPAWAAALRDYLDMMRLYGPPGAANNGFNETLTLFEQGHCGIWIDATVAASFVTDPTQSSVAEHVGFALAPNRPGGTKRASWLWAWTLAIPAGSQKAEAARAFVAWATSKEYLALVAEQEGWAHAPPGTRRSLYAQPEYHALPFAEITLHAISEADPVHPTVDPVPYIGMQFVAIPEFQAIGTAVGQQFAAALAGTLSAEEALAASQQLTLRAMKKAGYIR</sequence>
<evidence type="ECO:0000256" key="1">
    <source>
        <dbReference type="ARBA" id="ARBA00004418"/>
    </source>
</evidence>
<evidence type="ECO:0000313" key="4">
    <source>
        <dbReference type="EMBL" id="SOB99469.1"/>
    </source>
</evidence>